<reference evidence="3" key="1">
    <citation type="journal article" date="2019" name="Int. J. Syst. Evol. Microbiol.">
        <title>The Global Catalogue of Microorganisms (GCM) 10K type strain sequencing project: providing services to taxonomists for standard genome sequencing and annotation.</title>
        <authorList>
            <consortium name="The Broad Institute Genomics Platform"/>
            <consortium name="The Broad Institute Genome Sequencing Center for Infectious Disease"/>
            <person name="Wu L."/>
            <person name="Ma J."/>
        </authorList>
    </citation>
    <scope>NUCLEOTIDE SEQUENCE [LARGE SCALE GENOMIC DNA]</scope>
    <source>
        <strain evidence="3">KCTC 42443</strain>
    </source>
</reference>
<dbReference type="Pfam" id="PF04101">
    <property type="entry name" value="Glyco_tran_28_C"/>
    <property type="match status" value="1"/>
</dbReference>
<keyword evidence="3" id="KW-1185">Reference proteome</keyword>
<feature type="domain" description="Glycosyl transferase family 28 C-terminal" evidence="1">
    <location>
        <begin position="1"/>
        <end position="111"/>
    </location>
</feature>
<dbReference type="SUPFAM" id="SSF53756">
    <property type="entry name" value="UDP-Glycosyltransferase/glycogen phosphorylase"/>
    <property type="match status" value="1"/>
</dbReference>
<dbReference type="Proteomes" id="UP000609802">
    <property type="component" value="Unassembled WGS sequence"/>
</dbReference>
<dbReference type="InterPro" id="IPR007235">
    <property type="entry name" value="Glyco_trans_28_C"/>
</dbReference>
<dbReference type="Gene3D" id="3.40.50.2000">
    <property type="entry name" value="Glycogen Phosphorylase B"/>
    <property type="match status" value="1"/>
</dbReference>
<accession>A0ABQ3J3V0</accession>
<name>A0ABQ3J3V0_9RHOB</name>
<sequence>MIFVTVGTQLPFDRLVSMIDELAGKHALQVFAQTADPGASYKHIDHAPYLTPDEYDDIIARTTILVGHAGIGTILTAKKVEKPVIVMPRKASLGEHRNEHQLATARHLEGQEGVYIAHDRATLSELLNRNDLTPASFRDTPEKTRLQQFLRNFVYEA</sequence>
<evidence type="ECO:0000259" key="1">
    <source>
        <dbReference type="Pfam" id="PF04101"/>
    </source>
</evidence>
<evidence type="ECO:0000313" key="3">
    <source>
        <dbReference type="Proteomes" id="UP000609802"/>
    </source>
</evidence>
<dbReference type="EMBL" id="BNCH01000006">
    <property type="protein sequence ID" value="GHF03398.1"/>
    <property type="molecule type" value="Genomic_DNA"/>
</dbReference>
<protein>
    <recommendedName>
        <fullName evidence="1">Glycosyl transferase family 28 C-terminal domain-containing protein</fullName>
    </recommendedName>
</protein>
<dbReference type="RefSeq" id="WP_191286962.1">
    <property type="nucleotide sequence ID" value="NZ_BNCH01000006.1"/>
</dbReference>
<proteinExistence type="predicted"/>
<evidence type="ECO:0000313" key="2">
    <source>
        <dbReference type="EMBL" id="GHF03398.1"/>
    </source>
</evidence>
<gene>
    <name evidence="2" type="ORF">GCM10016455_25840</name>
</gene>
<comment type="caution">
    <text evidence="2">The sequence shown here is derived from an EMBL/GenBank/DDBJ whole genome shotgun (WGS) entry which is preliminary data.</text>
</comment>
<organism evidence="2 3">
    <name type="scientific">Aliiroseovarius zhejiangensis</name>
    <dbReference type="NCBI Taxonomy" id="1632025"/>
    <lineage>
        <taxon>Bacteria</taxon>
        <taxon>Pseudomonadati</taxon>
        <taxon>Pseudomonadota</taxon>
        <taxon>Alphaproteobacteria</taxon>
        <taxon>Rhodobacterales</taxon>
        <taxon>Paracoccaceae</taxon>
        <taxon>Aliiroseovarius</taxon>
    </lineage>
</organism>